<keyword evidence="4" id="KW-1185">Reference proteome</keyword>
<dbReference type="RefSeq" id="WP_345505344.1">
    <property type="nucleotide sequence ID" value="NZ_BAABLO010000013.1"/>
</dbReference>
<dbReference type="Gene3D" id="1.20.120.450">
    <property type="entry name" value="dinb family like domain"/>
    <property type="match status" value="1"/>
</dbReference>
<protein>
    <recommendedName>
        <fullName evidence="2">DinB-like domain-containing protein</fullName>
    </recommendedName>
</protein>
<sequence>MDRQAVLDELERARADFHDLVDSATTAELRLPSNGTRWTNDQLLFHMLFGYMLVRTLLLLVRLLSRAPRGVSRRFAAALNAATRPFHVINYLGSLGGARVLGHAGMERVFDSVIAHLSASLIKESEEQLGRGMHFPIGWDPYFKDYMTLADVYHYPTQHYDHHRRQLTLHRATHS</sequence>
<dbReference type="Proteomes" id="UP001500556">
    <property type="component" value="Unassembled WGS sequence"/>
</dbReference>
<feature type="domain" description="DinB-like" evidence="2">
    <location>
        <begin position="9"/>
        <end position="167"/>
    </location>
</feature>
<evidence type="ECO:0000259" key="2">
    <source>
        <dbReference type="Pfam" id="PF12867"/>
    </source>
</evidence>
<comment type="caution">
    <text evidence="3">The sequence shown here is derived from an EMBL/GenBank/DDBJ whole genome shotgun (WGS) entry which is preliminary data.</text>
</comment>
<reference evidence="4" key="1">
    <citation type="journal article" date="2019" name="Int. J. Syst. Evol. Microbiol.">
        <title>The Global Catalogue of Microorganisms (GCM) 10K type strain sequencing project: providing services to taxonomists for standard genome sequencing and annotation.</title>
        <authorList>
            <consortium name="The Broad Institute Genomics Platform"/>
            <consortium name="The Broad Institute Genome Sequencing Center for Infectious Disease"/>
            <person name="Wu L."/>
            <person name="Ma J."/>
        </authorList>
    </citation>
    <scope>NUCLEOTIDE SEQUENCE [LARGE SCALE GENOMIC DNA]</scope>
    <source>
        <strain evidence="4">JCM 18961</strain>
    </source>
</reference>
<keyword evidence="1" id="KW-0472">Membrane</keyword>
<keyword evidence="1" id="KW-1133">Transmembrane helix</keyword>
<dbReference type="InterPro" id="IPR024775">
    <property type="entry name" value="DinB-like"/>
</dbReference>
<feature type="transmembrane region" description="Helical" evidence="1">
    <location>
        <begin position="43"/>
        <end position="64"/>
    </location>
</feature>
<dbReference type="Pfam" id="PF12867">
    <property type="entry name" value="DinB_2"/>
    <property type="match status" value="1"/>
</dbReference>
<gene>
    <name evidence="3" type="ORF">GCM10025782_36990</name>
</gene>
<name>A0ABP8YP26_9MICO</name>
<evidence type="ECO:0000313" key="4">
    <source>
        <dbReference type="Proteomes" id="UP001500556"/>
    </source>
</evidence>
<dbReference type="SUPFAM" id="SSF109854">
    <property type="entry name" value="DinB/YfiT-like putative metalloenzymes"/>
    <property type="match status" value="1"/>
</dbReference>
<proteinExistence type="predicted"/>
<evidence type="ECO:0000313" key="3">
    <source>
        <dbReference type="EMBL" id="GAA4734021.1"/>
    </source>
</evidence>
<evidence type="ECO:0000256" key="1">
    <source>
        <dbReference type="SAM" id="Phobius"/>
    </source>
</evidence>
<dbReference type="InterPro" id="IPR034660">
    <property type="entry name" value="DinB/YfiT-like"/>
</dbReference>
<keyword evidence="1" id="KW-0812">Transmembrane</keyword>
<accession>A0ABP8YP26</accession>
<organism evidence="3 4">
    <name type="scientific">Pedococcus ginsenosidimutans</name>
    <dbReference type="NCBI Taxonomy" id="490570"/>
    <lineage>
        <taxon>Bacteria</taxon>
        <taxon>Bacillati</taxon>
        <taxon>Actinomycetota</taxon>
        <taxon>Actinomycetes</taxon>
        <taxon>Micrococcales</taxon>
        <taxon>Intrasporangiaceae</taxon>
        <taxon>Pedococcus</taxon>
    </lineage>
</organism>
<dbReference type="EMBL" id="BAABLO010000013">
    <property type="protein sequence ID" value="GAA4734021.1"/>
    <property type="molecule type" value="Genomic_DNA"/>
</dbReference>